<reference evidence="1" key="1">
    <citation type="journal article" date="2022" name="IScience">
        <title>Evolution of zygomycete secretomes and the origins of terrestrial fungal ecologies.</title>
        <authorList>
            <person name="Chang Y."/>
            <person name="Wang Y."/>
            <person name="Mondo S."/>
            <person name="Ahrendt S."/>
            <person name="Andreopoulos W."/>
            <person name="Barry K."/>
            <person name="Beard J."/>
            <person name="Benny G.L."/>
            <person name="Blankenship S."/>
            <person name="Bonito G."/>
            <person name="Cuomo C."/>
            <person name="Desiro A."/>
            <person name="Gervers K.A."/>
            <person name="Hundley H."/>
            <person name="Kuo A."/>
            <person name="LaButti K."/>
            <person name="Lang B.F."/>
            <person name="Lipzen A."/>
            <person name="O'Donnell K."/>
            <person name="Pangilinan J."/>
            <person name="Reynolds N."/>
            <person name="Sandor L."/>
            <person name="Smith M.E."/>
            <person name="Tsang A."/>
            <person name="Grigoriev I.V."/>
            <person name="Stajich J.E."/>
            <person name="Spatafora J.W."/>
        </authorList>
    </citation>
    <scope>NUCLEOTIDE SEQUENCE</scope>
    <source>
        <strain evidence="1">RSA 2281</strain>
    </source>
</reference>
<evidence type="ECO:0000313" key="1">
    <source>
        <dbReference type="EMBL" id="KAI9258931.1"/>
    </source>
</evidence>
<dbReference type="Pfam" id="PF08757">
    <property type="entry name" value="CotH"/>
    <property type="match status" value="1"/>
</dbReference>
<dbReference type="AlphaFoldDB" id="A0AAD5K734"/>
<sequence>MAAAYANAATFKVVAPGAQQEVFVSVHGQRTPLTRNDPDVPFFQGQADCNGSCQYKYVVDGAEETFERSLNGDTTLNDIFQRPITYASLPPLPHPIKENPWTRGGPKGSIWDDQYTPSIFITGEQSEMEDLILNVPKKKVNVKFTLIGPDQVWTFHDTTFRIHGAGKKHNNAKQSWEWWLPQGEFIDNRNWFKLRHMEEDPTQMREKLYADILGAMDTYANRANMVRLFINGVGFGTFNMLDDVTEYSYINAMWYNGNPPAQMGPLYDGASGADFVQYDSDDHYEESWKPNKHSPGGFQPIEDFTEEFAQVDVQDDKQIEEFNKRFDIDQFLRFMVVEYLTADWDGYWMEQTNLGAYCDPTENNRWYYLGQDFDATFGVNLVTPEGRDEFISVSYKDYPERYPKSAMINRLLENTKIRNTFETYLKDTVRILFNDNTLTPRIIAYHNFIAPDLRWDRSIEQLSKGINFGWNFEQTSKNLYEKVSAPNDNGGGADFGLIQWYVFFIFCL</sequence>
<accession>A0AAD5K734</accession>
<dbReference type="PANTHER" id="PTHR40050">
    <property type="entry name" value="INNER SPORE COAT PROTEIN H"/>
    <property type="match status" value="1"/>
</dbReference>
<comment type="caution">
    <text evidence="1">The sequence shown here is derived from an EMBL/GenBank/DDBJ whole genome shotgun (WGS) entry which is preliminary data.</text>
</comment>
<gene>
    <name evidence="1" type="ORF">BDA99DRAFT_440700</name>
</gene>
<name>A0AAD5K734_9FUNG</name>
<organism evidence="1 2">
    <name type="scientific">Phascolomyces articulosus</name>
    <dbReference type="NCBI Taxonomy" id="60185"/>
    <lineage>
        <taxon>Eukaryota</taxon>
        <taxon>Fungi</taxon>
        <taxon>Fungi incertae sedis</taxon>
        <taxon>Mucoromycota</taxon>
        <taxon>Mucoromycotina</taxon>
        <taxon>Mucoromycetes</taxon>
        <taxon>Mucorales</taxon>
        <taxon>Lichtheimiaceae</taxon>
        <taxon>Phascolomyces</taxon>
    </lineage>
</organism>
<evidence type="ECO:0000313" key="2">
    <source>
        <dbReference type="Proteomes" id="UP001209540"/>
    </source>
</evidence>
<dbReference type="PANTHER" id="PTHR40050:SF1">
    <property type="entry name" value="INNER SPORE COAT PROTEIN H"/>
    <property type="match status" value="1"/>
</dbReference>
<proteinExistence type="predicted"/>
<protein>
    <submittedName>
        <fullName evidence="1">Coth protein-domain-containing protein</fullName>
    </submittedName>
</protein>
<dbReference type="Proteomes" id="UP001209540">
    <property type="component" value="Unassembled WGS sequence"/>
</dbReference>
<keyword evidence="2" id="KW-1185">Reference proteome</keyword>
<reference evidence="1" key="2">
    <citation type="submission" date="2023-02" db="EMBL/GenBank/DDBJ databases">
        <authorList>
            <consortium name="DOE Joint Genome Institute"/>
            <person name="Mondo S.J."/>
            <person name="Chang Y."/>
            <person name="Wang Y."/>
            <person name="Ahrendt S."/>
            <person name="Andreopoulos W."/>
            <person name="Barry K."/>
            <person name="Beard J."/>
            <person name="Benny G.L."/>
            <person name="Blankenship S."/>
            <person name="Bonito G."/>
            <person name="Cuomo C."/>
            <person name="Desiro A."/>
            <person name="Gervers K.A."/>
            <person name="Hundley H."/>
            <person name="Kuo A."/>
            <person name="LaButti K."/>
            <person name="Lang B.F."/>
            <person name="Lipzen A."/>
            <person name="O'Donnell K."/>
            <person name="Pangilinan J."/>
            <person name="Reynolds N."/>
            <person name="Sandor L."/>
            <person name="Smith M.W."/>
            <person name="Tsang A."/>
            <person name="Grigoriev I.V."/>
            <person name="Stajich J.E."/>
            <person name="Spatafora J.W."/>
        </authorList>
    </citation>
    <scope>NUCLEOTIDE SEQUENCE</scope>
    <source>
        <strain evidence="1">RSA 2281</strain>
    </source>
</reference>
<dbReference type="EMBL" id="JAIXMP010000018">
    <property type="protein sequence ID" value="KAI9258931.1"/>
    <property type="molecule type" value="Genomic_DNA"/>
</dbReference>
<dbReference type="InterPro" id="IPR014867">
    <property type="entry name" value="Spore_coat_CotH_CotH2/3/7"/>
</dbReference>